<dbReference type="OrthoDB" id="9783873at2"/>
<sequence length="470" mass="54547">MELTKTNFIHYLSCPKSFWVYKKDNENYPDGNFTAFMQKLTRESDEVMEYVHTLFEASRNSTISYHKTFRSNDGLLTKIDCFEVNAKSQTCLYEVKSSTSIKKSGNNNHIKDACFQTITAERSGQKIDKIILIYLNGKYVRKGAINPKSLLIFEDVTDEVRKIYAETSTEINQALHLLAKAKIDLKRCSCIYKSKAHHCDTFEYFNPDISNQSIYNLPRLSPKKRKEFLMAGIMNLQDVPVNYLLSEIQTRVLRSAQSGEPQIDRTEISDTLKEYQYPLYFFDYETYASAVPLIDGVSPHKHFPIQYSLHILEKDGTLTHKDFLQHEAKLPLNLIEQMEEDFGETGSIVSWHASFERKQNQEMAKWYPEKRNFLNDINSRLVNLEDVFKLAYVDAHFDGSTSIKKVLPIICPHLDFKELNIQDGTSAMDAWEKMIAFPEIETKIQAKALLSYCEMDTFAMVEIYRFLIQL</sequence>
<name>A0A0M2R2C9_9PROT</name>
<proteinExistence type="predicted"/>
<dbReference type="RefSeq" id="WP_046509291.1">
    <property type="nucleotide sequence ID" value="NZ_LANI01000025.1"/>
</dbReference>
<dbReference type="EMBL" id="LANI01000025">
    <property type="protein sequence ID" value="KKJ75801.1"/>
    <property type="molecule type" value="Genomic_DNA"/>
</dbReference>
<evidence type="ECO:0000313" key="3">
    <source>
        <dbReference type="Proteomes" id="UP000034491"/>
    </source>
</evidence>
<organism evidence="2 3">
    <name type="scientific">Kiloniella litopenaei</name>
    <dbReference type="NCBI Taxonomy" id="1549748"/>
    <lineage>
        <taxon>Bacteria</taxon>
        <taxon>Pseudomonadati</taxon>
        <taxon>Pseudomonadota</taxon>
        <taxon>Alphaproteobacteria</taxon>
        <taxon>Rhodospirillales</taxon>
        <taxon>Kiloniellaceae</taxon>
        <taxon>Kiloniella</taxon>
    </lineage>
</organism>
<dbReference type="InterPro" id="IPR011604">
    <property type="entry name" value="PDDEXK-like_dom_sf"/>
</dbReference>
<dbReference type="Proteomes" id="UP000034491">
    <property type="component" value="Unassembled WGS sequence"/>
</dbReference>
<dbReference type="GO" id="GO:0016301">
    <property type="term" value="F:kinase activity"/>
    <property type="evidence" value="ECO:0007669"/>
    <property type="project" value="UniProtKB-KW"/>
</dbReference>
<gene>
    <name evidence="2" type="ORF">WH95_16365</name>
</gene>
<dbReference type="Pfam" id="PF11074">
    <property type="entry name" value="DUF2779"/>
    <property type="match status" value="1"/>
</dbReference>
<keyword evidence="3" id="KW-1185">Reference proteome</keyword>
<feature type="domain" description="DUF2779" evidence="1">
    <location>
        <begin position="280"/>
        <end position="402"/>
    </location>
</feature>
<keyword evidence="2" id="KW-0808">Transferase</keyword>
<dbReference type="STRING" id="1549748.WH95_16365"/>
<comment type="caution">
    <text evidence="2">The sequence shown here is derived from an EMBL/GenBank/DDBJ whole genome shotgun (WGS) entry which is preliminary data.</text>
</comment>
<reference evidence="2 3" key="1">
    <citation type="submission" date="2015-03" db="EMBL/GenBank/DDBJ databases">
        <title>Genome sequence of Kiloniella sp. P1-1, isolated from the gut microflora of Pacific white shrimp, Penaeus vannamei.</title>
        <authorList>
            <person name="Shao Z."/>
            <person name="Wang L."/>
            <person name="Li X."/>
        </authorList>
    </citation>
    <scope>NUCLEOTIDE SEQUENCE [LARGE SCALE GENOMIC DNA]</scope>
    <source>
        <strain evidence="2 3">P1-1</strain>
    </source>
</reference>
<accession>A0A0M2R2C9</accession>
<evidence type="ECO:0000313" key="2">
    <source>
        <dbReference type="EMBL" id="KKJ75801.1"/>
    </source>
</evidence>
<dbReference type="InterPro" id="IPR021301">
    <property type="entry name" value="DUF2779"/>
</dbReference>
<dbReference type="AlphaFoldDB" id="A0A0M2R2C9"/>
<keyword evidence="2" id="KW-0418">Kinase</keyword>
<dbReference type="PATRIC" id="fig|1549748.8.peg.2037"/>
<protein>
    <submittedName>
        <fullName evidence="2">Phosphomethylpyrimidine kinase</fullName>
    </submittedName>
</protein>
<dbReference type="Gene3D" id="3.90.320.10">
    <property type="match status" value="1"/>
</dbReference>
<evidence type="ECO:0000259" key="1">
    <source>
        <dbReference type="Pfam" id="PF11074"/>
    </source>
</evidence>